<dbReference type="RefSeq" id="WP_113875015.1">
    <property type="nucleotide sequence ID" value="NZ_QNRF01000006.1"/>
</dbReference>
<keyword evidence="1" id="KW-0812">Transmembrane</keyword>
<gene>
    <name evidence="2" type="ORF">DFP76_106180</name>
</gene>
<protein>
    <submittedName>
        <fullName evidence="2">Uncharacterized protein</fullName>
    </submittedName>
</protein>
<proteinExistence type="predicted"/>
<dbReference type="EMBL" id="QNRF01000006">
    <property type="protein sequence ID" value="RBO82352.1"/>
    <property type="molecule type" value="Genomic_DNA"/>
</dbReference>
<keyword evidence="1" id="KW-0472">Membrane</keyword>
<dbReference type="OrthoDB" id="6106733at2"/>
<reference evidence="2 3" key="1">
    <citation type="submission" date="2018-06" db="EMBL/GenBank/DDBJ databases">
        <title>Genomic Encyclopedia of Type Strains, Phase III (KMG-III): the genomes of soil and plant-associated and newly described type strains.</title>
        <authorList>
            <person name="Whitman W."/>
        </authorList>
    </citation>
    <scope>NUCLEOTIDE SEQUENCE [LARGE SCALE GENOMIC DNA]</scope>
    <source>
        <strain evidence="2 3">CECT 7732</strain>
    </source>
</reference>
<evidence type="ECO:0000313" key="2">
    <source>
        <dbReference type="EMBL" id="RBO82352.1"/>
    </source>
</evidence>
<dbReference type="Proteomes" id="UP000252086">
    <property type="component" value="Unassembled WGS sequence"/>
</dbReference>
<keyword evidence="3" id="KW-1185">Reference proteome</keyword>
<accession>A0A366CWY6</accession>
<comment type="caution">
    <text evidence="2">The sequence shown here is derived from an EMBL/GenBank/DDBJ whole genome shotgun (WGS) entry which is preliminary data.</text>
</comment>
<evidence type="ECO:0000256" key="1">
    <source>
        <dbReference type="SAM" id="Phobius"/>
    </source>
</evidence>
<name>A0A366CWY6_9GAMM</name>
<sequence>MKKSLQIRPLLAHQDGWVLLEVTLCLVVIGVILWVIMQQTDAQWHSLSLSEAQIKAEQNRQKAERMTYLLGQDMAFLVDEVGEAEQRFDYPDCQVCTQQNLHQWFKASLSPVTPLLELAE</sequence>
<dbReference type="AlphaFoldDB" id="A0A366CWY6"/>
<organism evidence="2 3">
    <name type="scientific">Marinomonas aquiplantarum</name>
    <dbReference type="NCBI Taxonomy" id="491951"/>
    <lineage>
        <taxon>Bacteria</taxon>
        <taxon>Pseudomonadati</taxon>
        <taxon>Pseudomonadota</taxon>
        <taxon>Gammaproteobacteria</taxon>
        <taxon>Oceanospirillales</taxon>
        <taxon>Oceanospirillaceae</taxon>
        <taxon>Marinomonas</taxon>
    </lineage>
</organism>
<feature type="transmembrane region" description="Helical" evidence="1">
    <location>
        <begin position="16"/>
        <end position="36"/>
    </location>
</feature>
<keyword evidence="1" id="KW-1133">Transmembrane helix</keyword>
<evidence type="ECO:0000313" key="3">
    <source>
        <dbReference type="Proteomes" id="UP000252086"/>
    </source>
</evidence>